<feature type="transmembrane region" description="Helical" evidence="1">
    <location>
        <begin position="32"/>
        <end position="58"/>
    </location>
</feature>
<evidence type="ECO:0000313" key="3">
    <source>
        <dbReference type="Proteomes" id="UP000018895"/>
    </source>
</evidence>
<dbReference type="AlphaFoldDB" id="W4Q9W9"/>
<sequence length="159" mass="17744">MMDVLWMYVLVFLLSATPLMEAIYISPFAVFGGLAFAPTVILAIAGNVLTVLVVIVFFDKIREWRKRKKGEEQSSKKAAKAQRIWQKYGLPGFALLAPFVIGSHLVAFLGLVFGGTKKAVTIWMLISICGWSVILSILALFGIDILNIENPFLERFFTE</sequence>
<comment type="caution">
    <text evidence="2">The sequence shown here is derived from an EMBL/GenBank/DDBJ whole genome shotgun (WGS) entry which is preliminary data.</text>
</comment>
<feature type="transmembrane region" description="Helical" evidence="1">
    <location>
        <begin position="93"/>
        <end position="114"/>
    </location>
</feature>
<dbReference type="STRING" id="1236971.JCM9152_139"/>
<dbReference type="Proteomes" id="UP000018895">
    <property type="component" value="Unassembled WGS sequence"/>
</dbReference>
<evidence type="ECO:0000256" key="1">
    <source>
        <dbReference type="SAM" id="Phobius"/>
    </source>
</evidence>
<evidence type="ECO:0000313" key="2">
    <source>
        <dbReference type="EMBL" id="GAE28805.1"/>
    </source>
</evidence>
<accession>W4Q9W9</accession>
<organism evidence="2 3">
    <name type="scientific">Halalkalibacter hemicellulosilyticusJCM 9152</name>
    <dbReference type="NCBI Taxonomy" id="1236971"/>
    <lineage>
        <taxon>Bacteria</taxon>
        <taxon>Bacillati</taxon>
        <taxon>Bacillota</taxon>
        <taxon>Bacilli</taxon>
        <taxon>Bacillales</taxon>
        <taxon>Bacillaceae</taxon>
        <taxon>Halalkalibacter</taxon>
    </lineage>
</organism>
<reference evidence="2" key="1">
    <citation type="journal article" date="2014" name="Genome Announc.">
        <title>Draft Genome Sequences of Three Alkaliphilic Bacillus Strains, Bacillus wakoensis JCM 9140T, Bacillus akibai JCM 9157T, and Bacillus hemicellulosilyticus JCM 9152T.</title>
        <authorList>
            <person name="Yuki M."/>
            <person name="Oshima K."/>
            <person name="Suda W."/>
            <person name="Oshida Y."/>
            <person name="Kitamura K."/>
            <person name="Iida T."/>
            <person name="Hattori M."/>
            <person name="Ohkuma M."/>
        </authorList>
    </citation>
    <scope>NUCLEOTIDE SEQUENCE [LARGE SCALE GENOMIC DNA]</scope>
    <source>
        <strain evidence="2">JCM 9152</strain>
    </source>
</reference>
<name>W4Q9W9_9BACI</name>
<keyword evidence="1" id="KW-1133">Transmembrane helix</keyword>
<dbReference type="InterPro" id="IPR009577">
    <property type="entry name" value="Sm_multidrug_ex"/>
</dbReference>
<keyword evidence="1" id="KW-0812">Transmembrane</keyword>
<gene>
    <name evidence="2" type="ORF">JCM9152_139</name>
</gene>
<dbReference type="Pfam" id="PF06695">
    <property type="entry name" value="Sm_multidrug_ex"/>
    <property type="match status" value="1"/>
</dbReference>
<proteinExistence type="predicted"/>
<evidence type="ECO:0008006" key="4">
    <source>
        <dbReference type="Google" id="ProtNLM"/>
    </source>
</evidence>
<keyword evidence="3" id="KW-1185">Reference proteome</keyword>
<keyword evidence="1" id="KW-0472">Membrane</keyword>
<dbReference type="EMBL" id="BAUU01000001">
    <property type="protein sequence ID" value="GAE28805.1"/>
    <property type="molecule type" value="Genomic_DNA"/>
</dbReference>
<feature type="transmembrane region" description="Helical" evidence="1">
    <location>
        <begin position="120"/>
        <end position="146"/>
    </location>
</feature>
<protein>
    <recommendedName>
        <fullName evidence="4">DNA-binding protein</fullName>
    </recommendedName>
</protein>